<proteinExistence type="predicted"/>
<keyword evidence="2" id="KW-0732">Signal</keyword>
<evidence type="ECO:0000313" key="4">
    <source>
        <dbReference type="Proteomes" id="UP001521116"/>
    </source>
</evidence>
<name>A0ABR3SJK4_9PEZI</name>
<organism evidence="3 4">
    <name type="scientific">Neofusicoccum ribis</name>
    <dbReference type="NCBI Taxonomy" id="45134"/>
    <lineage>
        <taxon>Eukaryota</taxon>
        <taxon>Fungi</taxon>
        <taxon>Dikarya</taxon>
        <taxon>Ascomycota</taxon>
        <taxon>Pezizomycotina</taxon>
        <taxon>Dothideomycetes</taxon>
        <taxon>Dothideomycetes incertae sedis</taxon>
        <taxon>Botryosphaeriales</taxon>
        <taxon>Botryosphaeriaceae</taxon>
        <taxon>Neofusicoccum</taxon>
    </lineage>
</organism>
<feature type="chain" id="PRO_5045123408" evidence="2">
    <location>
        <begin position="17"/>
        <end position="765"/>
    </location>
</feature>
<evidence type="ECO:0000256" key="1">
    <source>
        <dbReference type="SAM" id="MobiDB-lite"/>
    </source>
</evidence>
<evidence type="ECO:0000256" key="2">
    <source>
        <dbReference type="SAM" id="SignalP"/>
    </source>
</evidence>
<feature type="region of interest" description="Disordered" evidence="1">
    <location>
        <begin position="526"/>
        <end position="569"/>
    </location>
</feature>
<sequence length="765" mass="80350">MHRTLILAALAAAAHAAPTGIVATEVPVVTETVMVTVTHYYAGEHIHTVEAAPSEVSVASSAPAMSADLSTASPSPAPFRFAAFVEAVHQARALPPSDSNSKAPPALIQLPAEIKNMTYDDVAKDDDDTDKALELGLGLGLGLGIPITSGGALAAAYALKISAVLGKSAAAEVAELGVQALTEAGSLLQVASSHGVPASLAVDTAQAWLETLPQSAQAILQGEMSAVTRVFEQSAAGMASQFAAGGEAAITSLQAADGLLNTAADTLPAAVNQAMHAIKSVDAGIAQAWPEAVQMMQQMARMAEIKGVQVPAETVAALDEIMTVTSRSMARYIGRAELARVAESLDRLHNFEFDAPLEWVKQVDNMRPQLYKQTGALYEAVHAILNSKAVDLTPLRINAYRMSTGSLTVARDIVASNAAGVGSTVGSLFNALGKLFDPGHTVATNAGRWSDRVINSQRPAEFRSPQRTKLDKVRPHAEYYPDFTYDVDVQLRNVLNRWGDQPWYHSRLYKNPLKTWEEQFRQLDGPADAGNQATQMPTMSPTNSVQASKVNPAPTLQTAPSVPTTAPETAPKTKNHFIDLYLVDLYLTDNHLIDVYLIHAHPIQQQHNQPPTNGTTFTITNPPQNLTLATASNGATVTITDPLQYLTLPTQTPAATTPASQLTTAQTDRGSTYCAPATGDRDDDAVADAAAAFCAQLGGRVVGDGAGVGGAGASVVAARGFVWTVDAGVCEANMREVVERCGGAGGKMVTEGVVFEVGAGGEEGR</sequence>
<dbReference type="EMBL" id="JAJVDC020000142">
    <property type="protein sequence ID" value="KAL1622000.1"/>
    <property type="molecule type" value="Genomic_DNA"/>
</dbReference>
<accession>A0ABR3SJK4</accession>
<reference evidence="3 4" key="1">
    <citation type="submission" date="2024-02" db="EMBL/GenBank/DDBJ databases">
        <title>De novo assembly and annotation of 12 fungi associated with fruit tree decline syndrome in Ontario, Canada.</title>
        <authorList>
            <person name="Sulman M."/>
            <person name="Ellouze W."/>
            <person name="Ilyukhin E."/>
        </authorList>
    </citation>
    <scope>NUCLEOTIDE SEQUENCE [LARGE SCALE GENOMIC DNA]</scope>
    <source>
        <strain evidence="3 4">M1-105</strain>
    </source>
</reference>
<feature type="signal peptide" evidence="2">
    <location>
        <begin position="1"/>
        <end position="16"/>
    </location>
</feature>
<protein>
    <submittedName>
        <fullName evidence="3">Uncharacterized protein</fullName>
    </submittedName>
</protein>
<evidence type="ECO:0000313" key="3">
    <source>
        <dbReference type="EMBL" id="KAL1622000.1"/>
    </source>
</evidence>
<comment type="caution">
    <text evidence="3">The sequence shown here is derived from an EMBL/GenBank/DDBJ whole genome shotgun (WGS) entry which is preliminary data.</text>
</comment>
<dbReference type="Proteomes" id="UP001521116">
    <property type="component" value="Unassembled WGS sequence"/>
</dbReference>
<gene>
    <name evidence="3" type="ORF">SLS56_008944</name>
</gene>
<keyword evidence="4" id="KW-1185">Reference proteome</keyword>
<feature type="compositionally biased region" description="Polar residues" evidence="1">
    <location>
        <begin position="531"/>
        <end position="562"/>
    </location>
</feature>